<protein>
    <recommendedName>
        <fullName evidence="9">Selenoprotein O</fullName>
    </recommendedName>
</protein>
<keyword evidence="4 12" id="KW-0548">Nucleotidyltransferase</keyword>
<dbReference type="InterPro" id="IPR003846">
    <property type="entry name" value="SelO"/>
</dbReference>
<comment type="cofactor">
    <cofactor evidence="1">
        <name>Mg(2+)</name>
        <dbReference type="ChEBI" id="CHEBI:18420"/>
    </cofactor>
</comment>
<sequence length="622" mass="69827">MLALGAPGVWQHTSSLPSLAVKRPASARLDPPRSPGGCVLCAAFLGLVPFAEGLRWRGGQRSVRRSSVRSGTTGPNVAQLLAGLDHSALVDLTPEASALEPRRSRAVKAGHYVPILPEPLPDPELVAISDSMCRDLGVDSEAMRSEEMLKMLAGEVENTNLKPWATPYGTSVNGCFSADSPFGPWGYGDGRAISLGVFKLKEPWELQLKGAGRTPFSRNFDGRAVLRSCVREFLASEAMHHLGVPTARALSVVTSSERVTRPWYMHPSQEMSRERFSPPRCDQDEAAAVLCRCARSFWRVGHVELFARRSSSTELMDFLWHVFRRDFPELVAVHRRLDDLIMAFFQEFVQQQAELVAEWLRVGYVHGNMNSDNCLLCGQTLDYGPFAFMEGYDPSYQPFTSDKTGHYAFDQQPAATLATVRVLAENIVHALPAKEQGGCAEHLKKITASFQESFDAAHCDRCRRKLGVKTWDANAAEMWRQLLELMARTDADYTILFRSLVWLDVDKADLKDLERAFPSLPSGELHLAWTQWLRGYCNQLQRDGLTVEVRRAEMRAASPKYVPRNWMLFESYDAASRGNYHVTRGMLELFTAPYDEQPVFEEAYFRRAPDWAKSKGGIYFMS</sequence>
<keyword evidence="13" id="KW-1185">Reference proteome</keyword>
<name>A0A9P1DV91_9DINO</name>
<dbReference type="PANTHER" id="PTHR32057">
    <property type="entry name" value="PROTEIN ADENYLYLTRANSFERASE SELO, MITOCHONDRIAL"/>
    <property type="match status" value="1"/>
</dbReference>
<keyword evidence="3" id="KW-0808">Transferase</keyword>
<dbReference type="HAMAP" id="MF_00692">
    <property type="entry name" value="SelO"/>
    <property type="match status" value="1"/>
</dbReference>
<evidence type="ECO:0000256" key="5">
    <source>
        <dbReference type="ARBA" id="ARBA00022723"/>
    </source>
</evidence>
<evidence type="ECO:0000256" key="8">
    <source>
        <dbReference type="ARBA" id="ARBA00022842"/>
    </source>
</evidence>
<accession>A0A9P1DV91</accession>
<proteinExistence type="inferred from homology"/>
<reference evidence="10" key="1">
    <citation type="submission" date="2022-10" db="EMBL/GenBank/DDBJ databases">
        <authorList>
            <person name="Chen Y."/>
            <person name="Dougan E. K."/>
            <person name="Chan C."/>
            <person name="Rhodes N."/>
            <person name="Thang M."/>
        </authorList>
    </citation>
    <scope>NUCLEOTIDE SEQUENCE</scope>
</reference>
<gene>
    <name evidence="10" type="ORF">C1SCF055_LOCUS40877</name>
</gene>
<evidence type="ECO:0000256" key="6">
    <source>
        <dbReference type="ARBA" id="ARBA00022741"/>
    </source>
</evidence>
<dbReference type="PANTHER" id="PTHR32057:SF14">
    <property type="entry name" value="PROTEIN ADENYLYLTRANSFERASE SELO, MITOCHONDRIAL"/>
    <property type="match status" value="1"/>
</dbReference>
<evidence type="ECO:0000313" key="10">
    <source>
        <dbReference type="EMBL" id="CAI4016111.1"/>
    </source>
</evidence>
<evidence type="ECO:0000256" key="9">
    <source>
        <dbReference type="ARBA" id="ARBA00031547"/>
    </source>
</evidence>
<dbReference type="Pfam" id="PF02696">
    <property type="entry name" value="SelO"/>
    <property type="match status" value="1"/>
</dbReference>
<evidence type="ECO:0000313" key="13">
    <source>
        <dbReference type="Proteomes" id="UP001152797"/>
    </source>
</evidence>
<evidence type="ECO:0000313" key="12">
    <source>
        <dbReference type="EMBL" id="CAL4803423.1"/>
    </source>
</evidence>
<reference evidence="11" key="2">
    <citation type="submission" date="2024-04" db="EMBL/GenBank/DDBJ databases">
        <authorList>
            <person name="Chen Y."/>
            <person name="Shah S."/>
            <person name="Dougan E. K."/>
            <person name="Thang M."/>
            <person name="Chan C."/>
        </authorList>
    </citation>
    <scope>NUCLEOTIDE SEQUENCE [LARGE SCALE GENOMIC DNA]</scope>
</reference>
<keyword evidence="6" id="KW-0547">Nucleotide-binding</keyword>
<dbReference type="AlphaFoldDB" id="A0A9P1DV91"/>
<dbReference type="GO" id="GO:0005524">
    <property type="term" value="F:ATP binding"/>
    <property type="evidence" value="ECO:0007669"/>
    <property type="project" value="UniProtKB-KW"/>
</dbReference>
<dbReference type="GO" id="GO:0070733">
    <property type="term" value="F:AMPylase activity"/>
    <property type="evidence" value="ECO:0007669"/>
    <property type="project" value="TreeGrafter"/>
</dbReference>
<dbReference type="EMBL" id="CAMXCT010006567">
    <property type="protein sequence ID" value="CAI4016111.1"/>
    <property type="molecule type" value="Genomic_DNA"/>
</dbReference>
<dbReference type="GO" id="GO:0005739">
    <property type="term" value="C:mitochondrion"/>
    <property type="evidence" value="ECO:0007669"/>
    <property type="project" value="TreeGrafter"/>
</dbReference>
<keyword evidence="5" id="KW-0479">Metal-binding</keyword>
<dbReference type="Proteomes" id="UP001152797">
    <property type="component" value="Unassembled WGS sequence"/>
</dbReference>
<evidence type="ECO:0000256" key="4">
    <source>
        <dbReference type="ARBA" id="ARBA00022695"/>
    </source>
</evidence>
<organism evidence="10">
    <name type="scientific">Cladocopium goreaui</name>
    <dbReference type="NCBI Taxonomy" id="2562237"/>
    <lineage>
        <taxon>Eukaryota</taxon>
        <taxon>Sar</taxon>
        <taxon>Alveolata</taxon>
        <taxon>Dinophyceae</taxon>
        <taxon>Suessiales</taxon>
        <taxon>Symbiodiniaceae</taxon>
        <taxon>Cladocopium</taxon>
    </lineage>
</organism>
<evidence type="ECO:0000256" key="3">
    <source>
        <dbReference type="ARBA" id="ARBA00022679"/>
    </source>
</evidence>
<dbReference type="EMBL" id="CAMXCT030006567">
    <property type="protein sequence ID" value="CAL4803423.1"/>
    <property type="molecule type" value="Genomic_DNA"/>
</dbReference>
<dbReference type="GO" id="GO:0046872">
    <property type="term" value="F:metal ion binding"/>
    <property type="evidence" value="ECO:0007669"/>
    <property type="project" value="UniProtKB-KW"/>
</dbReference>
<keyword evidence="7" id="KW-0067">ATP-binding</keyword>
<evidence type="ECO:0000313" key="11">
    <source>
        <dbReference type="EMBL" id="CAL1169486.1"/>
    </source>
</evidence>
<comment type="similarity">
    <text evidence="2">Belongs to the SELO family.</text>
</comment>
<evidence type="ECO:0000256" key="1">
    <source>
        <dbReference type="ARBA" id="ARBA00001946"/>
    </source>
</evidence>
<evidence type="ECO:0000256" key="7">
    <source>
        <dbReference type="ARBA" id="ARBA00022840"/>
    </source>
</evidence>
<evidence type="ECO:0000256" key="2">
    <source>
        <dbReference type="ARBA" id="ARBA00009747"/>
    </source>
</evidence>
<dbReference type="EMBL" id="CAMXCT020006567">
    <property type="protein sequence ID" value="CAL1169486.1"/>
    <property type="molecule type" value="Genomic_DNA"/>
</dbReference>
<comment type="caution">
    <text evidence="10">The sequence shown here is derived from an EMBL/GenBank/DDBJ whole genome shotgun (WGS) entry which is preliminary data.</text>
</comment>
<dbReference type="OrthoDB" id="10254721at2759"/>
<keyword evidence="8" id="KW-0460">Magnesium</keyword>